<reference evidence="1 2" key="1">
    <citation type="journal article" date="2022" name="New Phytol.">
        <title>Ecological generalism drives hyperdiversity of secondary metabolite gene clusters in xylarialean endophytes.</title>
        <authorList>
            <person name="Franco M.E.E."/>
            <person name="Wisecaver J.H."/>
            <person name="Arnold A.E."/>
            <person name="Ju Y.M."/>
            <person name="Slot J.C."/>
            <person name="Ahrendt S."/>
            <person name="Moore L.P."/>
            <person name="Eastman K.E."/>
            <person name="Scott K."/>
            <person name="Konkel Z."/>
            <person name="Mondo S.J."/>
            <person name="Kuo A."/>
            <person name="Hayes R.D."/>
            <person name="Haridas S."/>
            <person name="Andreopoulos B."/>
            <person name="Riley R."/>
            <person name="LaButti K."/>
            <person name="Pangilinan J."/>
            <person name="Lipzen A."/>
            <person name="Amirebrahimi M."/>
            <person name="Yan J."/>
            <person name="Adam C."/>
            <person name="Keymanesh K."/>
            <person name="Ng V."/>
            <person name="Louie K."/>
            <person name="Northen T."/>
            <person name="Drula E."/>
            <person name="Henrissat B."/>
            <person name="Hsieh H.M."/>
            <person name="Youens-Clark K."/>
            <person name="Lutzoni F."/>
            <person name="Miadlikowska J."/>
            <person name="Eastwood D.C."/>
            <person name="Hamelin R.C."/>
            <person name="Grigoriev I.V."/>
            <person name="U'Ren J.M."/>
        </authorList>
    </citation>
    <scope>NUCLEOTIDE SEQUENCE [LARGE SCALE GENOMIC DNA]</scope>
    <source>
        <strain evidence="1 2">CBS 119005</strain>
    </source>
</reference>
<dbReference type="Proteomes" id="UP001497700">
    <property type="component" value="Unassembled WGS sequence"/>
</dbReference>
<proteinExistence type="predicted"/>
<evidence type="ECO:0000313" key="1">
    <source>
        <dbReference type="EMBL" id="KAI4860611.1"/>
    </source>
</evidence>
<keyword evidence="2" id="KW-1185">Reference proteome</keyword>
<sequence length="384" mass="41933">MLSRNSTRAAQRLARTAARQQSHIQNASRSFATVQSDIFKPTKYGGKYTVTLIPGDGIGAEVAESVKTIFKADSVPIDWEQVDVSGVESGSPGSLEEMFRESVASLKRNKLALKGILHTPISRSGHQSFNVAMRQELDIYASISLIKNIPGYNTRHKDVDLCIIRENTEGEYSGLEHQSVPGVVESLKIITRAKSERIAKFAFSFALANNRKKVTCIHKANIMKLADGLFRSTFQKTAAEYPTLETNDMIVDNASMQCVSRPQQFDVMVMPNLYGGILSNIGAALVGGPGIVPGCNMGRDVAVFEPGCRHVGLDIKGKDQANPTALLLSGSMLLRHLGLDDHANRISKAVYGVISEGKYRTRDMGGDSTTHEFTRAILDKMDTL</sequence>
<dbReference type="EMBL" id="MU393580">
    <property type="protein sequence ID" value="KAI4860611.1"/>
    <property type="molecule type" value="Genomic_DNA"/>
</dbReference>
<organism evidence="1 2">
    <name type="scientific">Hypoxylon rubiginosum</name>
    <dbReference type="NCBI Taxonomy" id="110542"/>
    <lineage>
        <taxon>Eukaryota</taxon>
        <taxon>Fungi</taxon>
        <taxon>Dikarya</taxon>
        <taxon>Ascomycota</taxon>
        <taxon>Pezizomycotina</taxon>
        <taxon>Sordariomycetes</taxon>
        <taxon>Xylariomycetidae</taxon>
        <taxon>Xylariales</taxon>
        <taxon>Hypoxylaceae</taxon>
        <taxon>Hypoxylon</taxon>
    </lineage>
</organism>
<comment type="caution">
    <text evidence="1">The sequence shown here is derived from an EMBL/GenBank/DDBJ whole genome shotgun (WGS) entry which is preliminary data.</text>
</comment>
<protein>
    <submittedName>
        <fullName evidence="1">Isocitrate dehydrogenase subunit 1</fullName>
    </submittedName>
</protein>
<name>A0ACB9YN41_9PEZI</name>
<gene>
    <name evidence="1" type="ORF">F4820DRAFT_452757</name>
</gene>
<evidence type="ECO:0000313" key="2">
    <source>
        <dbReference type="Proteomes" id="UP001497700"/>
    </source>
</evidence>
<accession>A0ACB9YN41</accession>